<gene>
    <name evidence="1" type="ORF">SAMN05216184_12322</name>
</gene>
<protein>
    <submittedName>
        <fullName evidence="1">Uncharacterized protein</fullName>
    </submittedName>
</protein>
<sequence length="122" mass="12667">MIPMSPMSAVVSMTAVSVMSGVRTMAVVTGVGRIMSVVRCGVQWVGDLSGLRRHRLPVGGLAPVSPAVGGVLLGGTASIWPGPAVPVMVLWRAHSFPSSTSFIHTPTGYPCWVQGGRVAFHS</sequence>
<dbReference type="Proteomes" id="UP000250222">
    <property type="component" value="Unassembled WGS sequence"/>
</dbReference>
<organism evidence="1 2">
    <name type="scientific">Georgenia satyanarayanai</name>
    <dbReference type="NCBI Taxonomy" id="860221"/>
    <lineage>
        <taxon>Bacteria</taxon>
        <taxon>Bacillati</taxon>
        <taxon>Actinomycetota</taxon>
        <taxon>Actinomycetes</taxon>
        <taxon>Micrococcales</taxon>
        <taxon>Bogoriellaceae</taxon>
        <taxon>Georgenia</taxon>
    </lineage>
</organism>
<dbReference type="EMBL" id="UETB01000023">
    <property type="protein sequence ID" value="SSA47185.1"/>
    <property type="molecule type" value="Genomic_DNA"/>
</dbReference>
<evidence type="ECO:0000313" key="1">
    <source>
        <dbReference type="EMBL" id="SSA47185.1"/>
    </source>
</evidence>
<evidence type="ECO:0000313" key="2">
    <source>
        <dbReference type="Proteomes" id="UP000250222"/>
    </source>
</evidence>
<name>A0A2Y9ASX9_9MICO</name>
<keyword evidence="2" id="KW-1185">Reference proteome</keyword>
<proteinExistence type="predicted"/>
<accession>A0A2Y9ASX9</accession>
<reference evidence="1 2" key="1">
    <citation type="submission" date="2016-10" db="EMBL/GenBank/DDBJ databases">
        <authorList>
            <person name="Cai Z."/>
        </authorList>
    </citation>
    <scope>NUCLEOTIDE SEQUENCE [LARGE SCALE GENOMIC DNA]</scope>
    <source>
        <strain evidence="1 2">CGMCC 1.10826</strain>
    </source>
</reference>
<dbReference type="AlphaFoldDB" id="A0A2Y9ASX9"/>